<feature type="transmembrane region" description="Helical" evidence="1">
    <location>
        <begin position="297"/>
        <end position="315"/>
    </location>
</feature>
<protein>
    <submittedName>
        <fullName evidence="3">HD family phosphohydrolase</fullName>
    </submittedName>
</protein>
<feature type="transmembrane region" description="Helical" evidence="1">
    <location>
        <begin position="25"/>
        <end position="41"/>
    </location>
</feature>
<proteinExistence type="predicted"/>
<keyword evidence="1" id="KW-0812">Transmembrane</keyword>
<dbReference type="CDD" id="cd00077">
    <property type="entry name" value="HDc"/>
    <property type="match status" value="1"/>
</dbReference>
<dbReference type="InterPro" id="IPR011621">
    <property type="entry name" value="Metal-dep_PHydrolase_7TM_intra"/>
</dbReference>
<dbReference type="InterPro" id="IPR006674">
    <property type="entry name" value="HD_domain"/>
</dbReference>
<feature type="transmembrane region" description="Helical" evidence="1">
    <location>
        <begin position="369"/>
        <end position="385"/>
    </location>
</feature>
<feature type="transmembrane region" description="Helical" evidence="1">
    <location>
        <begin position="392"/>
        <end position="415"/>
    </location>
</feature>
<organism evidence="3 4">
    <name type="scientific">Effusibacillus consociatus</name>
    <dbReference type="NCBI Taxonomy" id="1117041"/>
    <lineage>
        <taxon>Bacteria</taxon>
        <taxon>Bacillati</taxon>
        <taxon>Bacillota</taxon>
        <taxon>Bacilli</taxon>
        <taxon>Bacillales</taxon>
        <taxon>Alicyclobacillaceae</taxon>
        <taxon>Effusibacillus</taxon>
    </lineage>
</organism>
<keyword evidence="4" id="KW-1185">Reference proteome</keyword>
<dbReference type="InterPro" id="IPR003607">
    <property type="entry name" value="HD/PDEase_dom"/>
</dbReference>
<dbReference type="Proteomes" id="UP001596002">
    <property type="component" value="Unassembled WGS sequence"/>
</dbReference>
<evidence type="ECO:0000259" key="2">
    <source>
        <dbReference type="SMART" id="SM00471"/>
    </source>
</evidence>
<dbReference type="Pfam" id="PF07698">
    <property type="entry name" value="7TM-7TMR_HD"/>
    <property type="match status" value="1"/>
</dbReference>
<dbReference type="Pfam" id="PF07697">
    <property type="entry name" value="7TMR-HDED"/>
    <property type="match status" value="1"/>
</dbReference>
<dbReference type="RefSeq" id="WP_380025878.1">
    <property type="nucleotide sequence ID" value="NZ_JBHSHC010000093.1"/>
</dbReference>
<gene>
    <name evidence="3" type="ORF">ACFO8Q_11410</name>
</gene>
<dbReference type="PANTHER" id="PTHR36442">
    <property type="entry name" value="CYCLIC-DI-AMP PHOSPHODIESTERASE PGPH"/>
    <property type="match status" value="1"/>
</dbReference>
<dbReference type="Gene3D" id="1.10.3210.10">
    <property type="entry name" value="Hypothetical protein af1432"/>
    <property type="match status" value="1"/>
</dbReference>
<reference evidence="4" key="1">
    <citation type="journal article" date="2019" name="Int. J. Syst. Evol. Microbiol.">
        <title>The Global Catalogue of Microorganisms (GCM) 10K type strain sequencing project: providing services to taxonomists for standard genome sequencing and annotation.</title>
        <authorList>
            <consortium name="The Broad Institute Genomics Platform"/>
            <consortium name="The Broad Institute Genome Sequencing Center for Infectious Disease"/>
            <person name="Wu L."/>
            <person name="Ma J."/>
        </authorList>
    </citation>
    <scope>NUCLEOTIDE SEQUENCE [LARGE SCALE GENOMIC DNA]</scope>
    <source>
        <strain evidence="4">WYCCWR 12678</strain>
    </source>
</reference>
<keyword evidence="1" id="KW-1133">Transmembrane helix</keyword>
<evidence type="ECO:0000313" key="4">
    <source>
        <dbReference type="Proteomes" id="UP001596002"/>
    </source>
</evidence>
<dbReference type="NCBIfam" id="TIGR00277">
    <property type="entry name" value="HDIG"/>
    <property type="match status" value="1"/>
</dbReference>
<name>A0ABV9Q5N9_9BACL</name>
<keyword evidence="1" id="KW-0472">Membrane</keyword>
<dbReference type="SMART" id="SM00471">
    <property type="entry name" value="HDc"/>
    <property type="match status" value="1"/>
</dbReference>
<feature type="transmembrane region" description="Helical" evidence="1">
    <location>
        <begin position="265"/>
        <end position="285"/>
    </location>
</feature>
<feature type="transmembrane region" description="Helical" evidence="1">
    <location>
        <begin position="427"/>
        <end position="450"/>
    </location>
</feature>
<dbReference type="Pfam" id="PF01966">
    <property type="entry name" value="HD"/>
    <property type="match status" value="1"/>
</dbReference>
<sequence length="694" mass="77831">MGLKLENIRQITLSPELMRSKGMRAAIYAVLFLMLFFLFLGDVTPPRYTYKVGDIAQEDIKAPTDAINTAETEKKRQEAINKVPKSYYLDPTVEEKALANTAKLFETAEKLAPDASLTREQKIREMQKIPIPVKEDILGKLLTVSPNEMARIKNETNRYISSFLRKEFYEESLAAAPTVLDSQLVDLEKDTRLIVRDLVLSSLRPNMVYDVKQTEEQREKAKRETPEVRILKGDLIIRNGELITAEKLGLLRDLKLLAEQPNYKIYFGLAFFLAFSLAIIEAYSLIAKTKLSRNNNLLLLLSLVVILTAFVMKIVSLSAPLNVQAIGYLAPLAMGTMLLTILFDAYLAIVGAVIFTLFAALSFDFRFEYLFVGMISSLTGVFAVARVKHRLVIMRAAFLIAGVNMLAITTVQSLLSSANFTWQGLLQALLFGLVNGLLSGILTIGLLPFLESLFGILTPISLLELSNPNHPLLKKLLMEAPGTYHHSLIVGNLAETAAEMVGGDPLLCRVGGYFHDVGKSKRPMFFIENQNGRENPHDKVAPSLSHLIITSHVRDGVEMLEQHRLPKPIRSICEQHHGTTVLWYFYNKALEMDKNNNLNADDFRYPGPKPQTKEAAIIMLCDSVEAAVRSMSRPTPNRIEAVIRKIIKDRLNDGQLDECDLTLKDLDKIADALMITLNGIYHARIEYPDPLEKK</sequence>
<dbReference type="InterPro" id="IPR006675">
    <property type="entry name" value="HDIG_dom"/>
</dbReference>
<dbReference type="InterPro" id="IPR052722">
    <property type="entry name" value="PgpH_phosphodiesterase"/>
</dbReference>
<feature type="domain" description="HD/PDEase" evidence="2">
    <location>
        <begin position="479"/>
        <end position="636"/>
    </location>
</feature>
<accession>A0ABV9Q5N9</accession>
<dbReference type="InterPro" id="IPR011624">
    <property type="entry name" value="Metal-dep_PHydrolase_7TM_extra"/>
</dbReference>
<evidence type="ECO:0000256" key="1">
    <source>
        <dbReference type="SAM" id="Phobius"/>
    </source>
</evidence>
<evidence type="ECO:0000313" key="3">
    <source>
        <dbReference type="EMBL" id="MFC4767960.1"/>
    </source>
</evidence>
<comment type="caution">
    <text evidence="3">The sequence shown here is derived from an EMBL/GenBank/DDBJ whole genome shotgun (WGS) entry which is preliminary data.</text>
</comment>
<dbReference type="SUPFAM" id="SSF109604">
    <property type="entry name" value="HD-domain/PDEase-like"/>
    <property type="match status" value="1"/>
</dbReference>
<dbReference type="EMBL" id="JBHSHC010000093">
    <property type="protein sequence ID" value="MFC4767960.1"/>
    <property type="molecule type" value="Genomic_DNA"/>
</dbReference>
<dbReference type="PANTHER" id="PTHR36442:SF1">
    <property type="entry name" value="CYCLIC-DI-AMP PHOSPHODIESTERASE PGPH"/>
    <property type="match status" value="1"/>
</dbReference>
<feature type="transmembrane region" description="Helical" evidence="1">
    <location>
        <begin position="346"/>
        <end position="363"/>
    </location>
</feature>